<dbReference type="Gene3D" id="3.40.30.10">
    <property type="entry name" value="Glutaredoxin"/>
    <property type="match status" value="1"/>
</dbReference>
<feature type="domain" description="Thioredoxin" evidence="12">
    <location>
        <begin position="48"/>
        <end position="222"/>
    </location>
</feature>
<reference evidence="14" key="1">
    <citation type="journal article" date="2019" name="Int. J. Syst. Evol. Microbiol.">
        <title>The Global Catalogue of Microorganisms (GCM) 10K type strain sequencing project: providing services to taxonomists for standard genome sequencing and annotation.</title>
        <authorList>
            <consortium name="The Broad Institute Genomics Platform"/>
            <consortium name="The Broad Institute Genome Sequencing Center for Infectious Disease"/>
            <person name="Wu L."/>
            <person name="Ma J."/>
        </authorList>
    </citation>
    <scope>NUCLEOTIDE SEQUENCE [LARGE SCALE GENOMIC DNA]</scope>
    <source>
        <strain evidence="14">JCM 17933</strain>
    </source>
</reference>
<comment type="catalytic activity">
    <reaction evidence="11">
        <text>a hydroperoxide + [thioredoxin]-dithiol = an alcohol + [thioredoxin]-disulfide + H2O</text>
        <dbReference type="Rhea" id="RHEA:62620"/>
        <dbReference type="Rhea" id="RHEA-COMP:10698"/>
        <dbReference type="Rhea" id="RHEA-COMP:10700"/>
        <dbReference type="ChEBI" id="CHEBI:15377"/>
        <dbReference type="ChEBI" id="CHEBI:29950"/>
        <dbReference type="ChEBI" id="CHEBI:30879"/>
        <dbReference type="ChEBI" id="CHEBI:35924"/>
        <dbReference type="ChEBI" id="CHEBI:50058"/>
        <dbReference type="EC" id="1.11.1.24"/>
    </reaction>
</comment>
<dbReference type="InterPro" id="IPR013766">
    <property type="entry name" value="Thioredoxin_domain"/>
</dbReference>
<dbReference type="Proteomes" id="UP001500503">
    <property type="component" value="Unassembled WGS sequence"/>
</dbReference>
<dbReference type="PROSITE" id="PS51352">
    <property type="entry name" value="THIOREDOXIN_2"/>
    <property type="match status" value="1"/>
</dbReference>
<evidence type="ECO:0000256" key="6">
    <source>
        <dbReference type="ARBA" id="ARBA00023157"/>
    </source>
</evidence>
<dbReference type="EC" id="1.11.1.24" evidence="2"/>
<dbReference type="CDD" id="cd02970">
    <property type="entry name" value="PRX_like2"/>
    <property type="match status" value="1"/>
</dbReference>
<keyword evidence="7" id="KW-0676">Redox-active center</keyword>
<keyword evidence="3" id="KW-0575">Peroxidase</keyword>
<comment type="caution">
    <text evidence="13">The sequence shown here is derived from an EMBL/GenBank/DDBJ whole genome shotgun (WGS) entry which is preliminary data.</text>
</comment>
<evidence type="ECO:0000256" key="1">
    <source>
        <dbReference type="ARBA" id="ARBA00003330"/>
    </source>
</evidence>
<dbReference type="SUPFAM" id="SSF52833">
    <property type="entry name" value="Thioredoxin-like"/>
    <property type="match status" value="1"/>
</dbReference>
<keyword evidence="6" id="KW-1015">Disulfide bond</keyword>
<evidence type="ECO:0000256" key="4">
    <source>
        <dbReference type="ARBA" id="ARBA00022862"/>
    </source>
</evidence>
<dbReference type="InterPro" id="IPR000866">
    <property type="entry name" value="AhpC/TSA"/>
</dbReference>
<evidence type="ECO:0000313" key="13">
    <source>
        <dbReference type="EMBL" id="GAA4520836.1"/>
    </source>
</evidence>
<evidence type="ECO:0000256" key="11">
    <source>
        <dbReference type="ARBA" id="ARBA00049091"/>
    </source>
</evidence>
<comment type="function">
    <text evidence="1">Thiol-specific peroxidase that catalyzes the reduction of hydrogen peroxide and organic hydroperoxides to water and alcohols, respectively. Plays a role in cell protection against oxidative stress by detoxifying peroxides and as sensor of hydrogen peroxide-mediated signaling events.</text>
</comment>
<evidence type="ECO:0000256" key="7">
    <source>
        <dbReference type="ARBA" id="ARBA00023284"/>
    </source>
</evidence>
<evidence type="ECO:0000256" key="10">
    <source>
        <dbReference type="ARBA" id="ARBA00041373"/>
    </source>
</evidence>
<keyword evidence="5" id="KW-0560">Oxidoreductase</keyword>
<sequence length="222" mass="23548">MVMIEMTIAQQARALAHNRTRQPPNTAISVFAEERVRLAATAVPGGVVGVGTTIDDRTLLDPHGAQTTVYDALGGHISVVVFYRGAWCPYCNLALATYRAQLLPELEHRGVNLVAISPQTPDGSLTTRDKNELRSTVLSDPGNALAGQLGLVVAPAPDVIAAQPQLGLDLPSANAEGTTAIPMPTTLIVDARRVVRWVGVYPDYSSRSEVADILAALGCMRS</sequence>
<dbReference type="InterPro" id="IPR036249">
    <property type="entry name" value="Thioredoxin-like_sf"/>
</dbReference>
<dbReference type="InterPro" id="IPR050924">
    <property type="entry name" value="Peroxiredoxin_BCP/PrxQ"/>
</dbReference>
<keyword evidence="14" id="KW-1185">Reference proteome</keyword>
<evidence type="ECO:0000256" key="9">
    <source>
        <dbReference type="ARBA" id="ARBA00038489"/>
    </source>
</evidence>
<evidence type="ECO:0000256" key="2">
    <source>
        <dbReference type="ARBA" id="ARBA00013017"/>
    </source>
</evidence>
<name>A0ABP8R8B2_9ACTN</name>
<dbReference type="PANTHER" id="PTHR42801">
    <property type="entry name" value="THIOREDOXIN-DEPENDENT PEROXIDE REDUCTASE"/>
    <property type="match status" value="1"/>
</dbReference>
<accession>A0ABP8R8B2</accession>
<gene>
    <name evidence="13" type="ORF">GCM10023191_098330</name>
</gene>
<proteinExistence type="inferred from homology"/>
<protein>
    <recommendedName>
        <fullName evidence="2">thioredoxin-dependent peroxiredoxin</fullName>
        <ecNumber evidence="2">1.11.1.24</ecNumber>
    </recommendedName>
    <alternativeName>
        <fullName evidence="10">Bacterioferritin comigratory protein</fullName>
    </alternativeName>
    <alternativeName>
        <fullName evidence="8">Thioredoxin peroxidase</fullName>
    </alternativeName>
</protein>
<evidence type="ECO:0000256" key="3">
    <source>
        <dbReference type="ARBA" id="ARBA00022559"/>
    </source>
</evidence>
<evidence type="ECO:0000256" key="8">
    <source>
        <dbReference type="ARBA" id="ARBA00032824"/>
    </source>
</evidence>
<dbReference type="Pfam" id="PF00578">
    <property type="entry name" value="AhpC-TSA"/>
    <property type="match status" value="1"/>
</dbReference>
<comment type="similarity">
    <text evidence="9">Belongs to the peroxiredoxin family. BCP/PrxQ subfamily.</text>
</comment>
<evidence type="ECO:0000313" key="14">
    <source>
        <dbReference type="Proteomes" id="UP001500503"/>
    </source>
</evidence>
<dbReference type="EMBL" id="BAABHF010000067">
    <property type="protein sequence ID" value="GAA4520836.1"/>
    <property type="molecule type" value="Genomic_DNA"/>
</dbReference>
<evidence type="ECO:0000256" key="5">
    <source>
        <dbReference type="ARBA" id="ARBA00023002"/>
    </source>
</evidence>
<evidence type="ECO:0000259" key="12">
    <source>
        <dbReference type="PROSITE" id="PS51352"/>
    </source>
</evidence>
<dbReference type="PANTHER" id="PTHR42801:SF7">
    <property type="entry name" value="SLL1159 PROTEIN"/>
    <property type="match status" value="1"/>
</dbReference>
<keyword evidence="4" id="KW-0049">Antioxidant</keyword>
<organism evidence="13 14">
    <name type="scientific">Actinoallomurus oryzae</name>
    <dbReference type="NCBI Taxonomy" id="502180"/>
    <lineage>
        <taxon>Bacteria</taxon>
        <taxon>Bacillati</taxon>
        <taxon>Actinomycetota</taxon>
        <taxon>Actinomycetes</taxon>
        <taxon>Streptosporangiales</taxon>
        <taxon>Thermomonosporaceae</taxon>
        <taxon>Actinoallomurus</taxon>
    </lineage>
</organism>